<feature type="domain" description="HTH gntR-type" evidence="5">
    <location>
        <begin position="401"/>
        <end position="470"/>
    </location>
</feature>
<evidence type="ECO:0000259" key="6">
    <source>
        <dbReference type="PROSITE" id="PS51898"/>
    </source>
</evidence>
<proteinExistence type="predicted"/>
<dbReference type="PANTHER" id="PTHR30349">
    <property type="entry name" value="PHAGE INTEGRASE-RELATED"/>
    <property type="match status" value="1"/>
</dbReference>
<dbReference type="InterPro" id="IPR011010">
    <property type="entry name" value="DNA_brk_join_enz"/>
</dbReference>
<dbReference type="CDD" id="cd01189">
    <property type="entry name" value="INT_ICEBs1_C_like"/>
    <property type="match status" value="1"/>
</dbReference>
<dbReference type="STRING" id="2074.BG845_05896"/>
<dbReference type="EMBL" id="MIGB01000048">
    <property type="protein sequence ID" value="OSY35685.1"/>
    <property type="molecule type" value="Genomic_DNA"/>
</dbReference>
<dbReference type="PROSITE" id="PS51898">
    <property type="entry name" value="TYR_RECOMBINASE"/>
    <property type="match status" value="1"/>
</dbReference>
<dbReference type="InterPro" id="IPR036388">
    <property type="entry name" value="WH-like_DNA-bd_sf"/>
</dbReference>
<dbReference type="InterPro" id="IPR036390">
    <property type="entry name" value="WH_DNA-bd_sf"/>
</dbReference>
<dbReference type="OrthoDB" id="4326943at2"/>
<dbReference type="GO" id="GO:0003677">
    <property type="term" value="F:DNA binding"/>
    <property type="evidence" value="ECO:0007669"/>
    <property type="project" value="UniProtKB-KW"/>
</dbReference>
<evidence type="ECO:0000256" key="3">
    <source>
        <dbReference type="ARBA" id="ARBA00023163"/>
    </source>
</evidence>
<evidence type="ECO:0000256" key="2">
    <source>
        <dbReference type="ARBA" id="ARBA00023125"/>
    </source>
</evidence>
<dbReference type="InterPro" id="IPR000524">
    <property type="entry name" value="Tscrpt_reg_HTH_GntR"/>
</dbReference>
<dbReference type="Gene3D" id="1.10.150.130">
    <property type="match status" value="1"/>
</dbReference>
<dbReference type="PANTHER" id="PTHR30349:SF91">
    <property type="entry name" value="INTA PROTEIN"/>
    <property type="match status" value="1"/>
</dbReference>
<keyword evidence="8" id="KW-1185">Reference proteome</keyword>
<dbReference type="SMART" id="SM00345">
    <property type="entry name" value="HTH_GNTR"/>
    <property type="match status" value="1"/>
</dbReference>
<reference evidence="7 8" key="1">
    <citation type="submission" date="2016-09" db="EMBL/GenBank/DDBJ databases">
        <title>Pseudonocardia autotrophica DSM535, a candidate organism with high potential of specific P450 cytochromes.</title>
        <authorList>
            <person name="Grumaz C."/>
            <person name="Vainshtein Y."/>
            <person name="Kirstahler P."/>
            <person name="Sohn K."/>
        </authorList>
    </citation>
    <scope>NUCLEOTIDE SEQUENCE [LARGE SCALE GENOMIC DNA]</scope>
    <source>
        <strain evidence="7 8">DSM 535</strain>
    </source>
</reference>
<dbReference type="GO" id="GO:0015074">
    <property type="term" value="P:DNA integration"/>
    <property type="evidence" value="ECO:0007669"/>
    <property type="project" value="InterPro"/>
</dbReference>
<evidence type="ECO:0000256" key="1">
    <source>
        <dbReference type="ARBA" id="ARBA00023015"/>
    </source>
</evidence>
<accession>A0A1L8QA94</accession>
<dbReference type="SUPFAM" id="SSF56349">
    <property type="entry name" value="DNA breaking-rejoining enzymes"/>
    <property type="match status" value="1"/>
</dbReference>
<dbReference type="GO" id="GO:0003700">
    <property type="term" value="F:DNA-binding transcription factor activity"/>
    <property type="evidence" value="ECO:0007669"/>
    <property type="project" value="InterPro"/>
</dbReference>
<evidence type="ECO:0000313" key="8">
    <source>
        <dbReference type="Proteomes" id="UP000194360"/>
    </source>
</evidence>
<dbReference type="GO" id="GO:0006310">
    <property type="term" value="P:DNA recombination"/>
    <property type="evidence" value="ECO:0007669"/>
    <property type="project" value="UniProtKB-KW"/>
</dbReference>
<dbReference type="Gene3D" id="1.10.443.10">
    <property type="entry name" value="Intergrase catalytic core"/>
    <property type="match status" value="1"/>
</dbReference>
<evidence type="ECO:0000256" key="4">
    <source>
        <dbReference type="ARBA" id="ARBA00023172"/>
    </source>
</evidence>
<dbReference type="RefSeq" id="WP_073577577.1">
    <property type="nucleotide sequence ID" value="NZ_AP018920.1"/>
</dbReference>
<dbReference type="PROSITE" id="PS50949">
    <property type="entry name" value="HTH_GNTR"/>
    <property type="match status" value="1"/>
</dbReference>
<dbReference type="Gene3D" id="1.10.10.10">
    <property type="entry name" value="Winged helix-like DNA-binding domain superfamily/Winged helix DNA-binding domain"/>
    <property type="match status" value="1"/>
</dbReference>
<dbReference type="InterPro" id="IPR013762">
    <property type="entry name" value="Integrase-like_cat_sf"/>
</dbReference>
<name>A0A1L8QA94_PSEAH</name>
<feature type="domain" description="Tyr recombinase" evidence="6">
    <location>
        <begin position="185"/>
        <end position="385"/>
    </location>
</feature>
<dbReference type="Pfam" id="PF00589">
    <property type="entry name" value="Phage_integrase"/>
    <property type="match status" value="1"/>
</dbReference>
<dbReference type="SUPFAM" id="SSF46785">
    <property type="entry name" value="Winged helix' DNA-binding domain"/>
    <property type="match status" value="1"/>
</dbReference>
<evidence type="ECO:0000313" key="7">
    <source>
        <dbReference type="EMBL" id="OSY35685.1"/>
    </source>
</evidence>
<protein>
    <submittedName>
        <fullName evidence="7">Putative prophage phiRv2 integrase</fullName>
    </submittedName>
</protein>
<dbReference type="InterPro" id="IPR050090">
    <property type="entry name" value="Tyrosine_recombinase_XerCD"/>
</dbReference>
<keyword evidence="3" id="KW-0804">Transcription</keyword>
<dbReference type="CDD" id="cd07377">
    <property type="entry name" value="WHTH_GntR"/>
    <property type="match status" value="1"/>
</dbReference>
<keyword evidence="1" id="KW-0805">Transcription regulation</keyword>
<dbReference type="InterPro" id="IPR002104">
    <property type="entry name" value="Integrase_catalytic"/>
</dbReference>
<sequence length="477" mass="53020">MPPQKRRSRGYIEELPSGSFRAEVFAGIDPLTGKKRKLRETCKTHAEAKKALTKLQRQVDENKQPKSSITVGQAVAQWLEVADLQPTTQERYDDLIRLYVLPTFGHLQAGKLDAELLERFYARLQRCRTLCTGRPRPGHECRPLSASTTRKVHYILRAALDRAVRWRHLGVNPAAIAQAPAPSKAEPDPPSADEAAAILNEAWRDPEWGLLLWLTMLIGPRRGEISALRWHDVDLDRATVWVQRSNTQSKAGVVEKSTKTDRKRRVALDPHTVELLRTQRDLWISRLAALGVEFEAEGFVFSPSPDGRTPYAPRAISQRYRRLAVRLKLRSTRLHSLRHYSATELVAAGVDIRTVAGRLGHGSGGATTLRVYAAWVEEADRRAAATIATVLPQPKPAVRRSGPYELLAAALRQQIQDGSLPPGALLPTMAELAVANSCAVGTAHRAVSLLREEGLVEVSRGRRAVVIGPRRIHTTVR</sequence>
<gene>
    <name evidence="7" type="ORF">BG845_05896</name>
</gene>
<dbReference type="InterPro" id="IPR010998">
    <property type="entry name" value="Integrase_recombinase_N"/>
</dbReference>
<evidence type="ECO:0000259" key="5">
    <source>
        <dbReference type="PROSITE" id="PS50949"/>
    </source>
</evidence>
<keyword evidence="4" id="KW-0233">DNA recombination</keyword>
<dbReference type="Proteomes" id="UP000194360">
    <property type="component" value="Unassembled WGS sequence"/>
</dbReference>
<dbReference type="AlphaFoldDB" id="A0A1L8QA94"/>
<comment type="caution">
    <text evidence="7">The sequence shown here is derived from an EMBL/GenBank/DDBJ whole genome shotgun (WGS) entry which is preliminary data.</text>
</comment>
<organism evidence="7 8">
    <name type="scientific">Pseudonocardia autotrophica</name>
    <name type="common">Amycolata autotrophica</name>
    <name type="synonym">Nocardia autotrophica</name>
    <dbReference type="NCBI Taxonomy" id="2074"/>
    <lineage>
        <taxon>Bacteria</taxon>
        <taxon>Bacillati</taxon>
        <taxon>Actinomycetota</taxon>
        <taxon>Actinomycetes</taxon>
        <taxon>Pseudonocardiales</taxon>
        <taxon>Pseudonocardiaceae</taxon>
        <taxon>Pseudonocardia</taxon>
    </lineage>
</organism>
<keyword evidence="2" id="KW-0238">DNA-binding</keyword>
<dbReference type="Pfam" id="PF00392">
    <property type="entry name" value="GntR"/>
    <property type="match status" value="1"/>
</dbReference>